<dbReference type="UniPathway" id="UPA00904">
    <property type="reaction ID" value="UER00871"/>
</dbReference>
<dbReference type="NCBIfam" id="TIGR01704">
    <property type="entry name" value="MTA_SAH-Nsdase"/>
    <property type="match status" value="1"/>
</dbReference>
<dbReference type="PANTHER" id="PTHR46832:SF1">
    <property type="entry name" value="5'-METHYLTHIOADENOSINE_S-ADENOSYLHOMOCYSTEINE NUCLEOSIDASE"/>
    <property type="match status" value="1"/>
</dbReference>
<dbReference type="GO" id="GO:0005829">
    <property type="term" value="C:cytosol"/>
    <property type="evidence" value="ECO:0007669"/>
    <property type="project" value="TreeGrafter"/>
</dbReference>
<sequence length="244" mass="26127">MASDDRPIGILSAMPQEVAKLQEHVTDQQEHKFGIFSFTTGTLEGKKVVFAFSNIGMTFCASVATTMCNHFNVRCILFTGVAGGLQEGQQIGDLVLGAEVVNHDMDCTGFVMGPKTHVLGEIPFVGWRFYEADKAMLELAQAWEPPAGVRVSTGKLASGSVFISSEDAKLAFNATKGAALGNPVAVEMENAGVAQICRAYDKPYLSLRALSDLLKGDANADFNAFCQQAADNTFPLVAHMVRGL</sequence>
<dbReference type="InterPro" id="IPR035994">
    <property type="entry name" value="Nucleoside_phosphorylase_sf"/>
</dbReference>
<name>A0A7S0ECQ4_9EUKA</name>
<dbReference type="InterPro" id="IPR010049">
    <property type="entry name" value="MTA_SAH_Nsdase"/>
</dbReference>
<dbReference type="GO" id="GO:0019509">
    <property type="term" value="P:L-methionine salvage from methylthioadenosine"/>
    <property type="evidence" value="ECO:0007669"/>
    <property type="project" value="UniProtKB-UniPathway"/>
</dbReference>
<evidence type="ECO:0000256" key="2">
    <source>
        <dbReference type="ARBA" id="ARBA00011974"/>
    </source>
</evidence>
<dbReference type="SUPFAM" id="SSF53167">
    <property type="entry name" value="Purine and uridine phosphorylases"/>
    <property type="match status" value="1"/>
</dbReference>
<evidence type="ECO:0000256" key="5">
    <source>
        <dbReference type="ARBA" id="ARBA00023167"/>
    </source>
</evidence>
<dbReference type="GO" id="GO:0008930">
    <property type="term" value="F:methylthioadenosine nucleosidase activity"/>
    <property type="evidence" value="ECO:0007669"/>
    <property type="project" value="InterPro"/>
</dbReference>
<dbReference type="CDD" id="cd09008">
    <property type="entry name" value="MTAN"/>
    <property type="match status" value="1"/>
</dbReference>
<dbReference type="GO" id="GO:0019284">
    <property type="term" value="P:L-methionine salvage from S-adenosylmethionine"/>
    <property type="evidence" value="ECO:0007669"/>
    <property type="project" value="TreeGrafter"/>
</dbReference>
<dbReference type="AlphaFoldDB" id="A0A7S0ECQ4"/>
<dbReference type="Pfam" id="PF01048">
    <property type="entry name" value="PNP_UDP_1"/>
    <property type="match status" value="1"/>
</dbReference>
<accession>A0A7S0ECQ4</accession>
<evidence type="ECO:0000256" key="4">
    <source>
        <dbReference type="ARBA" id="ARBA00022801"/>
    </source>
</evidence>
<dbReference type="EMBL" id="HBEP01012420">
    <property type="protein sequence ID" value="CAD8481293.1"/>
    <property type="molecule type" value="Transcribed_RNA"/>
</dbReference>
<keyword evidence="5" id="KW-0486">Methionine biosynthesis</keyword>
<evidence type="ECO:0000313" key="7">
    <source>
        <dbReference type="EMBL" id="CAD8481293.1"/>
    </source>
</evidence>
<keyword evidence="3" id="KW-0028">Amino-acid biosynthesis</keyword>
<dbReference type="InterPro" id="IPR000845">
    <property type="entry name" value="Nucleoside_phosphorylase_d"/>
</dbReference>
<protein>
    <recommendedName>
        <fullName evidence="2">adenosylhomocysteine nucleosidase</fullName>
        <ecNumber evidence="2">3.2.2.9</ecNumber>
    </recommendedName>
</protein>
<dbReference type="GO" id="GO:0008782">
    <property type="term" value="F:adenosylhomocysteine nucleosidase activity"/>
    <property type="evidence" value="ECO:0007669"/>
    <property type="project" value="UniProtKB-EC"/>
</dbReference>
<feature type="domain" description="Nucleoside phosphorylase" evidence="6">
    <location>
        <begin position="7"/>
        <end position="241"/>
    </location>
</feature>
<keyword evidence="4" id="KW-0378">Hydrolase</keyword>
<evidence type="ECO:0000256" key="3">
    <source>
        <dbReference type="ARBA" id="ARBA00022605"/>
    </source>
</evidence>
<evidence type="ECO:0000259" key="6">
    <source>
        <dbReference type="Pfam" id="PF01048"/>
    </source>
</evidence>
<comment type="pathway">
    <text evidence="1">Amino-acid biosynthesis; L-methionine biosynthesis via salvage pathway; S-methyl-5-thio-alpha-D-ribose 1-phosphate from S-methyl-5'-thioadenosine (hydrolase route): step 1/2.</text>
</comment>
<dbReference type="NCBIfam" id="NF004079">
    <property type="entry name" value="PRK05584.1"/>
    <property type="match status" value="1"/>
</dbReference>
<gene>
    <name evidence="7" type="ORF">PANT1444_LOCUS7017</name>
</gene>
<dbReference type="Gene3D" id="3.40.50.1580">
    <property type="entry name" value="Nucleoside phosphorylase domain"/>
    <property type="match status" value="1"/>
</dbReference>
<dbReference type="EC" id="3.2.2.9" evidence="2"/>
<dbReference type="GO" id="GO:0009164">
    <property type="term" value="P:nucleoside catabolic process"/>
    <property type="evidence" value="ECO:0007669"/>
    <property type="project" value="InterPro"/>
</dbReference>
<proteinExistence type="predicted"/>
<dbReference type="PANTHER" id="PTHR46832">
    <property type="entry name" value="5'-METHYLTHIOADENOSINE/S-ADENOSYLHOMOCYSTEINE NUCLEOSIDASE"/>
    <property type="match status" value="1"/>
</dbReference>
<evidence type="ECO:0000256" key="1">
    <source>
        <dbReference type="ARBA" id="ARBA00004945"/>
    </source>
</evidence>
<organism evidence="7">
    <name type="scientific">Phaeocystis antarctica</name>
    <dbReference type="NCBI Taxonomy" id="33657"/>
    <lineage>
        <taxon>Eukaryota</taxon>
        <taxon>Haptista</taxon>
        <taxon>Haptophyta</taxon>
        <taxon>Prymnesiophyceae</taxon>
        <taxon>Phaeocystales</taxon>
        <taxon>Phaeocystaceae</taxon>
        <taxon>Phaeocystis</taxon>
    </lineage>
</organism>
<reference evidence="7" key="1">
    <citation type="submission" date="2021-01" db="EMBL/GenBank/DDBJ databases">
        <authorList>
            <person name="Corre E."/>
            <person name="Pelletier E."/>
            <person name="Niang G."/>
            <person name="Scheremetjew M."/>
            <person name="Finn R."/>
            <person name="Kale V."/>
            <person name="Holt S."/>
            <person name="Cochrane G."/>
            <person name="Meng A."/>
            <person name="Brown T."/>
            <person name="Cohen L."/>
        </authorList>
    </citation>
    <scope>NUCLEOTIDE SEQUENCE</scope>
    <source>
        <strain evidence="7">CCMP1374</strain>
    </source>
</reference>